<comment type="caution">
    <text evidence="2">The sequence shown here is derived from an EMBL/GenBank/DDBJ whole genome shotgun (WGS) entry which is preliminary data.</text>
</comment>
<dbReference type="AlphaFoldDB" id="A0A2H6CR52"/>
<protein>
    <recommendedName>
        <fullName evidence="1">Calcineurin-like phosphoesterase domain-containing protein</fullName>
    </recommendedName>
</protein>
<dbReference type="PANTHER" id="PTHR36492">
    <property type="match status" value="1"/>
</dbReference>
<dbReference type="InterPro" id="IPR022302">
    <property type="entry name" value="Phosphoesterase_putative"/>
</dbReference>
<evidence type="ECO:0000259" key="1">
    <source>
        <dbReference type="Pfam" id="PF00149"/>
    </source>
</evidence>
<dbReference type="Gene3D" id="3.60.21.10">
    <property type="match status" value="1"/>
</dbReference>
<evidence type="ECO:0000313" key="3">
    <source>
        <dbReference type="Proteomes" id="UP000236214"/>
    </source>
</evidence>
<dbReference type="NCBIfam" id="TIGR03729">
    <property type="entry name" value="acc_ester"/>
    <property type="match status" value="1"/>
</dbReference>
<organism evidence="2 3">
    <name type="scientific">Tetragenococcus halophilus subsp. halophilus</name>
    <dbReference type="NCBI Taxonomy" id="1513897"/>
    <lineage>
        <taxon>Bacteria</taxon>
        <taxon>Bacillati</taxon>
        <taxon>Bacillota</taxon>
        <taxon>Bacilli</taxon>
        <taxon>Lactobacillales</taxon>
        <taxon>Enterococcaceae</taxon>
        <taxon>Tetragenococcus</taxon>
    </lineage>
</organism>
<sequence>MGKLAVISDLHADINHLNEELYFIRDYLESLNVTHLHFAGDVANKVDKTLEVVYFFDQKIDTTFHWGNHEMADIDKQTNFEDFNDPHFLNFQSKKLSDSTVLLGVNGWYDYSFVPRAEEKEYRRKKNLYWYDRFIDRIGSDPQITEYICRRLKETLQTIPDTKKVILSTHFVPKEDFIIQHSEKYERWNQLNAFLGSKKFGAVLDEFTNVEQVVFGHTHHRFTKQMLQQTVYHCRPFGYYYEWYLTRSFILKNHLADTFNPLKARTLLKHYTNAFAEYKKRYILNELQEGMVLLDY</sequence>
<dbReference type="PANTHER" id="PTHR36492:SF2">
    <property type="entry name" value="[ACYL-CARRIER-PROTEIN] PHOSPHODIESTERASE PPTH"/>
    <property type="match status" value="1"/>
</dbReference>
<dbReference type="GeneID" id="64054950"/>
<dbReference type="Proteomes" id="UP000236214">
    <property type="component" value="Unassembled WGS sequence"/>
</dbReference>
<gene>
    <name evidence="2" type="ORF">TEHN7118_0275</name>
</gene>
<dbReference type="EMBL" id="BDEC01000009">
    <property type="protein sequence ID" value="GBD67469.1"/>
    <property type="molecule type" value="Genomic_DNA"/>
</dbReference>
<dbReference type="InterPro" id="IPR004843">
    <property type="entry name" value="Calcineurin-like_PHP"/>
</dbReference>
<dbReference type="InterPro" id="IPR029052">
    <property type="entry name" value="Metallo-depent_PP-like"/>
</dbReference>
<reference evidence="2 3" key="1">
    <citation type="submission" date="2016-05" db="EMBL/GenBank/DDBJ databases">
        <title>Whole genome sequencing of Tetragenococcus halophilus subsp. halophilus NISL 7118.</title>
        <authorList>
            <person name="Shiwa Y."/>
            <person name="Nishimura I."/>
            <person name="Yoshikawa H."/>
            <person name="Koyama Y."/>
            <person name="Oguma T."/>
        </authorList>
    </citation>
    <scope>NUCLEOTIDE SEQUENCE [LARGE SCALE GENOMIC DNA]</scope>
    <source>
        <strain evidence="2 3">NISL 7118</strain>
    </source>
</reference>
<name>A0A2H6CR52_TETHA</name>
<dbReference type="Pfam" id="PF00149">
    <property type="entry name" value="Metallophos"/>
    <property type="match status" value="1"/>
</dbReference>
<evidence type="ECO:0000313" key="2">
    <source>
        <dbReference type="EMBL" id="GBD67469.1"/>
    </source>
</evidence>
<keyword evidence="3" id="KW-1185">Reference proteome</keyword>
<dbReference type="RefSeq" id="WP_069029257.1">
    <property type="nucleotide sequence ID" value="NZ_BDEC01000009.1"/>
</dbReference>
<feature type="domain" description="Calcineurin-like phosphoesterase" evidence="1">
    <location>
        <begin position="3"/>
        <end position="220"/>
    </location>
</feature>
<dbReference type="InterPro" id="IPR052963">
    <property type="entry name" value="Pantetheine_PDE"/>
</dbReference>
<proteinExistence type="predicted"/>
<dbReference type="SUPFAM" id="SSF56300">
    <property type="entry name" value="Metallo-dependent phosphatases"/>
    <property type="match status" value="1"/>
</dbReference>
<accession>A0A2H6CR52</accession>
<dbReference type="GO" id="GO:0016787">
    <property type="term" value="F:hydrolase activity"/>
    <property type="evidence" value="ECO:0007669"/>
    <property type="project" value="InterPro"/>
</dbReference>